<keyword evidence="4 9" id="KW-1003">Cell membrane</keyword>
<dbReference type="Pfam" id="PF01235">
    <property type="entry name" value="Na_Ala_symp"/>
    <property type="match status" value="1"/>
</dbReference>
<sequence length="464" mass="49182">MTFITEFNNIMWGWVLAVILLGTGLLYGITMGFPQVRCFGHIIRSLKSTLKSDEGSVSGFAALCAAVGGQVGTGSLVGVASALAAGGPGALFWMWITAVFGMVLSFGEATLGQVFHEKDKDGNYYGGSPYYMTKGLGNKPLAIAYAITTIFAVGVCIAMLQNNSITSAVTGVVNISPWIPGIIVTIITAVIVLGGVKRITDAASLIVPFMAVGYILITIIIIITHLSEVPAMFGTIFKSAFTLEAAAGGAVGYTIKEAVRNGVARGLFSNDAGNGTAAAMHASAHVKHPANQGFSAMFGTFMTTIIICSCTGFAILLTGALESGQDGVNLVQAAFSSMLGQVGSYFVLLVTFLFCFTTLIADLFYGEVGVRYLFKGSANGADKAVKVFQVIALILVTIGAALPLPVLWDLVDFCVAFLVFFNVYALLRLRKYVKYVLDDYLMQFNSGKSEPVWDESVDITEKCK</sequence>
<feature type="transmembrane region" description="Helical" evidence="9">
    <location>
        <begin position="410"/>
        <end position="427"/>
    </location>
</feature>
<dbReference type="PRINTS" id="PR00175">
    <property type="entry name" value="NAALASMPORT"/>
</dbReference>
<dbReference type="PROSITE" id="PS00873">
    <property type="entry name" value="NA_ALANINE_SYMP"/>
    <property type="match status" value="1"/>
</dbReference>
<organism evidence="10 11">
    <name type="scientific">Candidatus Enterocloster excrementipullorum</name>
    <dbReference type="NCBI Taxonomy" id="2838559"/>
    <lineage>
        <taxon>Bacteria</taxon>
        <taxon>Bacillati</taxon>
        <taxon>Bacillota</taxon>
        <taxon>Clostridia</taxon>
        <taxon>Lachnospirales</taxon>
        <taxon>Lachnospiraceae</taxon>
        <taxon>Enterocloster</taxon>
    </lineage>
</organism>
<dbReference type="PANTHER" id="PTHR30330:SF1">
    <property type="entry name" value="AMINO-ACID CARRIER PROTEIN ALST"/>
    <property type="match status" value="1"/>
</dbReference>
<evidence type="ECO:0000256" key="6">
    <source>
        <dbReference type="ARBA" id="ARBA00022847"/>
    </source>
</evidence>
<dbReference type="GO" id="GO:0005886">
    <property type="term" value="C:plasma membrane"/>
    <property type="evidence" value="ECO:0007669"/>
    <property type="project" value="UniProtKB-SubCell"/>
</dbReference>
<keyword evidence="8 9" id="KW-0472">Membrane</keyword>
<dbReference type="NCBIfam" id="TIGR00835">
    <property type="entry name" value="agcS"/>
    <property type="match status" value="1"/>
</dbReference>
<evidence type="ECO:0000313" key="10">
    <source>
        <dbReference type="EMBL" id="HJC07214.1"/>
    </source>
</evidence>
<feature type="transmembrane region" description="Helical" evidence="9">
    <location>
        <begin position="232"/>
        <end position="255"/>
    </location>
</feature>
<feature type="transmembrane region" description="Helical" evidence="9">
    <location>
        <begin position="296"/>
        <end position="321"/>
    </location>
</feature>
<evidence type="ECO:0000256" key="1">
    <source>
        <dbReference type="ARBA" id="ARBA00004651"/>
    </source>
</evidence>
<dbReference type="Gene3D" id="1.20.1740.10">
    <property type="entry name" value="Amino acid/polyamine transporter I"/>
    <property type="match status" value="1"/>
</dbReference>
<reference evidence="10" key="1">
    <citation type="journal article" date="2021" name="PeerJ">
        <title>Extensive microbial diversity within the chicken gut microbiome revealed by metagenomics and culture.</title>
        <authorList>
            <person name="Gilroy R."/>
            <person name="Ravi A."/>
            <person name="Getino M."/>
            <person name="Pursley I."/>
            <person name="Horton D.L."/>
            <person name="Alikhan N.F."/>
            <person name="Baker D."/>
            <person name="Gharbi K."/>
            <person name="Hall N."/>
            <person name="Watson M."/>
            <person name="Adriaenssens E.M."/>
            <person name="Foster-Nyarko E."/>
            <person name="Jarju S."/>
            <person name="Secka A."/>
            <person name="Antonio M."/>
            <person name="Oren A."/>
            <person name="Chaudhuri R.R."/>
            <person name="La Ragione R."/>
            <person name="Hildebrand F."/>
            <person name="Pallen M.J."/>
        </authorList>
    </citation>
    <scope>NUCLEOTIDE SEQUENCE</scope>
    <source>
        <strain evidence="10">CHK180-15479</strain>
    </source>
</reference>
<feature type="transmembrane region" description="Helical" evidence="9">
    <location>
        <begin position="172"/>
        <end position="193"/>
    </location>
</feature>
<evidence type="ECO:0000256" key="5">
    <source>
        <dbReference type="ARBA" id="ARBA00022692"/>
    </source>
</evidence>
<evidence type="ECO:0000256" key="8">
    <source>
        <dbReference type="ARBA" id="ARBA00023136"/>
    </source>
</evidence>
<keyword evidence="3 9" id="KW-0813">Transport</keyword>
<proteinExistence type="inferred from homology"/>
<dbReference type="GO" id="GO:0005283">
    <property type="term" value="F:amino acid:sodium symporter activity"/>
    <property type="evidence" value="ECO:0007669"/>
    <property type="project" value="InterPro"/>
</dbReference>
<dbReference type="Proteomes" id="UP000823910">
    <property type="component" value="Unassembled WGS sequence"/>
</dbReference>
<comment type="caution">
    <text evidence="10">The sequence shown here is derived from an EMBL/GenBank/DDBJ whole genome shotgun (WGS) entry which is preliminary data.</text>
</comment>
<keyword evidence="6 9" id="KW-0769">Symport</keyword>
<reference evidence="10" key="2">
    <citation type="submission" date="2021-04" db="EMBL/GenBank/DDBJ databases">
        <authorList>
            <person name="Gilroy R."/>
        </authorList>
    </citation>
    <scope>NUCLEOTIDE SEQUENCE</scope>
    <source>
        <strain evidence="10">CHK180-15479</strain>
    </source>
</reference>
<dbReference type="AlphaFoldDB" id="A0A9D2N1C9"/>
<evidence type="ECO:0000256" key="9">
    <source>
        <dbReference type="RuleBase" id="RU363064"/>
    </source>
</evidence>
<dbReference type="FunFam" id="1.20.1740.10:FF:000004">
    <property type="entry name" value="Sodium:alanine symporter family protein"/>
    <property type="match status" value="1"/>
</dbReference>
<dbReference type="EMBL" id="DWWT01000076">
    <property type="protein sequence ID" value="HJC07214.1"/>
    <property type="molecule type" value="Genomic_DNA"/>
</dbReference>
<protein>
    <submittedName>
        <fullName evidence="10">Sodium:alanine symporter family protein</fullName>
    </submittedName>
</protein>
<feature type="transmembrane region" description="Helical" evidence="9">
    <location>
        <begin position="387"/>
        <end position="404"/>
    </location>
</feature>
<dbReference type="InterPro" id="IPR001463">
    <property type="entry name" value="Na/Ala_symport"/>
</dbReference>
<dbReference type="PANTHER" id="PTHR30330">
    <property type="entry name" value="AGSS FAMILY TRANSPORTER, SODIUM-ALANINE"/>
    <property type="match status" value="1"/>
</dbReference>
<feature type="transmembrane region" description="Helical" evidence="9">
    <location>
        <begin position="345"/>
        <end position="366"/>
    </location>
</feature>
<feature type="transmembrane region" description="Helical" evidence="9">
    <location>
        <begin position="90"/>
        <end position="111"/>
    </location>
</feature>
<feature type="transmembrane region" description="Helical" evidence="9">
    <location>
        <begin position="57"/>
        <end position="84"/>
    </location>
</feature>
<feature type="transmembrane region" description="Helical" evidence="9">
    <location>
        <begin position="141"/>
        <end position="160"/>
    </location>
</feature>
<evidence type="ECO:0000256" key="2">
    <source>
        <dbReference type="ARBA" id="ARBA00009261"/>
    </source>
</evidence>
<accession>A0A9D2N1C9</accession>
<evidence type="ECO:0000313" key="11">
    <source>
        <dbReference type="Proteomes" id="UP000823910"/>
    </source>
</evidence>
<gene>
    <name evidence="10" type="ORF">H9704_13905</name>
</gene>
<comment type="similarity">
    <text evidence="2 9">Belongs to the alanine or glycine:cation symporter (AGCS) (TC 2.A.25) family.</text>
</comment>
<comment type="subcellular location">
    <subcellularLocation>
        <location evidence="1 9">Cell membrane</location>
        <topology evidence="1 9">Multi-pass membrane protein</topology>
    </subcellularLocation>
</comment>
<keyword evidence="5 9" id="KW-0812">Transmembrane</keyword>
<evidence type="ECO:0000256" key="4">
    <source>
        <dbReference type="ARBA" id="ARBA00022475"/>
    </source>
</evidence>
<evidence type="ECO:0000256" key="7">
    <source>
        <dbReference type="ARBA" id="ARBA00022989"/>
    </source>
</evidence>
<evidence type="ECO:0000256" key="3">
    <source>
        <dbReference type="ARBA" id="ARBA00022448"/>
    </source>
</evidence>
<name>A0A9D2N1C9_9FIRM</name>
<feature type="transmembrane region" description="Helical" evidence="9">
    <location>
        <begin position="12"/>
        <end position="36"/>
    </location>
</feature>
<feature type="transmembrane region" description="Helical" evidence="9">
    <location>
        <begin position="205"/>
        <end position="226"/>
    </location>
</feature>
<keyword evidence="7 9" id="KW-1133">Transmembrane helix</keyword>